<accession>A0A0F9PX55</accession>
<evidence type="ECO:0000313" key="2">
    <source>
        <dbReference type="EMBL" id="KKN05641.1"/>
    </source>
</evidence>
<organism evidence="2">
    <name type="scientific">marine sediment metagenome</name>
    <dbReference type="NCBI Taxonomy" id="412755"/>
    <lineage>
        <taxon>unclassified sequences</taxon>
        <taxon>metagenomes</taxon>
        <taxon>ecological metagenomes</taxon>
    </lineage>
</organism>
<gene>
    <name evidence="2" type="ORF">LCGC14_1085210</name>
</gene>
<feature type="region of interest" description="Disordered" evidence="1">
    <location>
        <begin position="343"/>
        <end position="377"/>
    </location>
</feature>
<proteinExistence type="predicted"/>
<dbReference type="AlphaFoldDB" id="A0A0F9PX55"/>
<sequence>MGERDIANAVASNLKEAETSFSVDATSTDGATDQEETRYQNADWTTDYGYYKKIPEYRVAINTKATWNVGAGYEANEQTTLLLGTIRGNGKDSFNSILKNMIIVKTISKDSFAEIIRDDEGILINLKPLNPENIIIVQNRQGRIKRYEQTTNRKWFEFWKKVSRKYEPSQIFHLSHERIADEIHGTRLVDSVKWIIDARNEAMTDMRKLMHRHVIPRFKYSLDTDDKAKIADFKRKEDAANAAGENIYIPLGAVEMDVIAVPTNATLNPITWIDKLNDYFFQAVNVPQIIQGNAKEFTDASGKITYLAYEQSVKADQLYVEEQVLIQLNLEIRLTFPASLQTDAVSDTPTETDVVEEEPIEAAAQPNDEKEELEGKT</sequence>
<dbReference type="EMBL" id="LAZR01004778">
    <property type="protein sequence ID" value="KKN05641.1"/>
    <property type="molecule type" value="Genomic_DNA"/>
</dbReference>
<name>A0A0F9PX55_9ZZZZ</name>
<reference evidence="2" key="1">
    <citation type="journal article" date="2015" name="Nature">
        <title>Complex archaea that bridge the gap between prokaryotes and eukaryotes.</title>
        <authorList>
            <person name="Spang A."/>
            <person name="Saw J.H."/>
            <person name="Jorgensen S.L."/>
            <person name="Zaremba-Niedzwiedzka K."/>
            <person name="Martijn J."/>
            <person name="Lind A.E."/>
            <person name="van Eijk R."/>
            <person name="Schleper C."/>
            <person name="Guy L."/>
            <person name="Ettema T.J."/>
        </authorList>
    </citation>
    <scope>NUCLEOTIDE SEQUENCE</scope>
</reference>
<protein>
    <submittedName>
        <fullName evidence="2">Uncharacterized protein</fullName>
    </submittedName>
</protein>
<evidence type="ECO:0000256" key="1">
    <source>
        <dbReference type="SAM" id="MobiDB-lite"/>
    </source>
</evidence>
<comment type="caution">
    <text evidence="2">The sequence shown here is derived from an EMBL/GenBank/DDBJ whole genome shotgun (WGS) entry which is preliminary data.</text>
</comment>